<reference evidence="2 3" key="1">
    <citation type="journal article" date="2020" name="Microb. Genom.">
        <title>Genetic diversity of clinical and environmental Mucorales isolates obtained from an investigation of mucormycosis cases among solid organ transplant recipients.</title>
        <authorList>
            <person name="Nguyen M.H."/>
            <person name="Kaul D."/>
            <person name="Muto C."/>
            <person name="Cheng S.J."/>
            <person name="Richter R.A."/>
            <person name="Bruno V.M."/>
            <person name="Liu G."/>
            <person name="Beyhan S."/>
            <person name="Sundermann A.J."/>
            <person name="Mounaud S."/>
            <person name="Pasculle A.W."/>
            <person name="Nierman W.C."/>
            <person name="Driscoll E."/>
            <person name="Cumbie R."/>
            <person name="Clancy C.J."/>
            <person name="Dupont C.L."/>
        </authorList>
    </citation>
    <scope>NUCLEOTIDE SEQUENCE [LARGE SCALE GENOMIC DNA]</scope>
    <source>
        <strain evidence="2 3">GL24</strain>
    </source>
</reference>
<comment type="caution">
    <text evidence="2">The sequence shown here is derived from an EMBL/GenBank/DDBJ whole genome shotgun (WGS) entry which is preliminary data.</text>
</comment>
<accession>A0A9P6XSC5</accession>
<dbReference type="Proteomes" id="UP000740926">
    <property type="component" value="Unassembled WGS sequence"/>
</dbReference>
<feature type="region of interest" description="Disordered" evidence="1">
    <location>
        <begin position="1"/>
        <end position="26"/>
    </location>
</feature>
<gene>
    <name evidence="2" type="ORF">G6F50_016743</name>
</gene>
<proteinExistence type="predicted"/>
<dbReference type="EMBL" id="JAANIU010011002">
    <property type="protein sequence ID" value="KAG1531355.1"/>
    <property type="molecule type" value="Genomic_DNA"/>
</dbReference>
<organism evidence="2 3">
    <name type="scientific">Rhizopus delemar</name>
    <dbReference type="NCBI Taxonomy" id="936053"/>
    <lineage>
        <taxon>Eukaryota</taxon>
        <taxon>Fungi</taxon>
        <taxon>Fungi incertae sedis</taxon>
        <taxon>Mucoromycota</taxon>
        <taxon>Mucoromycotina</taxon>
        <taxon>Mucoromycetes</taxon>
        <taxon>Mucorales</taxon>
        <taxon>Mucorineae</taxon>
        <taxon>Rhizopodaceae</taxon>
        <taxon>Rhizopus</taxon>
    </lineage>
</organism>
<evidence type="ECO:0000256" key="1">
    <source>
        <dbReference type="SAM" id="MobiDB-lite"/>
    </source>
</evidence>
<dbReference type="AlphaFoldDB" id="A0A9P6XSC5"/>
<evidence type="ECO:0000313" key="3">
    <source>
        <dbReference type="Proteomes" id="UP000740926"/>
    </source>
</evidence>
<name>A0A9P6XSC5_9FUNG</name>
<protein>
    <submittedName>
        <fullName evidence="2">Uncharacterized protein</fullName>
    </submittedName>
</protein>
<evidence type="ECO:0000313" key="2">
    <source>
        <dbReference type="EMBL" id="KAG1531355.1"/>
    </source>
</evidence>
<keyword evidence="3" id="KW-1185">Reference proteome</keyword>
<sequence length="103" mass="10546">MWQEHQASGEARGDDDAGFAGQQFQESIGAAQQQAAAIAGQAIGGDTATVGHARERGDGGINQQARRLIVELGDHAKSTGIALGARVVKPLAVAGGHLYLDAE</sequence>